<dbReference type="PANTHER" id="PTHR11895">
    <property type="entry name" value="TRANSAMIDASE"/>
    <property type="match status" value="1"/>
</dbReference>
<organism evidence="2 3">
    <name type="scientific">Ferrovibrio xuzhouensis</name>
    <dbReference type="NCBI Taxonomy" id="1576914"/>
    <lineage>
        <taxon>Bacteria</taxon>
        <taxon>Pseudomonadati</taxon>
        <taxon>Pseudomonadota</taxon>
        <taxon>Alphaproteobacteria</taxon>
        <taxon>Rhodospirillales</taxon>
        <taxon>Rhodospirillaceae</taxon>
        <taxon>Ferrovibrio</taxon>
    </lineage>
</organism>
<gene>
    <name evidence="2" type="ORF">ACFOOQ_06740</name>
</gene>
<keyword evidence="3" id="KW-1185">Reference proteome</keyword>
<dbReference type="Proteomes" id="UP001595711">
    <property type="component" value="Unassembled WGS sequence"/>
</dbReference>
<feature type="domain" description="Amidase" evidence="1">
    <location>
        <begin position="31"/>
        <end position="463"/>
    </location>
</feature>
<dbReference type="Pfam" id="PF01425">
    <property type="entry name" value="Amidase"/>
    <property type="match status" value="1"/>
</dbReference>
<reference evidence="3" key="1">
    <citation type="journal article" date="2019" name="Int. J. Syst. Evol. Microbiol.">
        <title>The Global Catalogue of Microorganisms (GCM) 10K type strain sequencing project: providing services to taxonomists for standard genome sequencing and annotation.</title>
        <authorList>
            <consortium name="The Broad Institute Genomics Platform"/>
            <consortium name="The Broad Institute Genome Sequencing Center for Infectious Disease"/>
            <person name="Wu L."/>
            <person name="Ma J."/>
        </authorList>
    </citation>
    <scope>NUCLEOTIDE SEQUENCE [LARGE SCALE GENOMIC DNA]</scope>
    <source>
        <strain evidence="3">KCTC 42182</strain>
    </source>
</reference>
<accession>A0ABV7VEK9</accession>
<name>A0ABV7VEK9_9PROT</name>
<proteinExistence type="predicted"/>
<dbReference type="InterPro" id="IPR023631">
    <property type="entry name" value="Amidase_dom"/>
</dbReference>
<evidence type="ECO:0000313" key="3">
    <source>
        <dbReference type="Proteomes" id="UP001595711"/>
    </source>
</evidence>
<dbReference type="EMBL" id="JBHRYJ010000001">
    <property type="protein sequence ID" value="MFC3675231.1"/>
    <property type="molecule type" value="Genomic_DNA"/>
</dbReference>
<dbReference type="PANTHER" id="PTHR11895:SF76">
    <property type="entry name" value="INDOLEACETAMIDE HYDROLASE"/>
    <property type="match status" value="1"/>
</dbReference>
<evidence type="ECO:0000259" key="1">
    <source>
        <dbReference type="Pfam" id="PF01425"/>
    </source>
</evidence>
<dbReference type="InterPro" id="IPR036928">
    <property type="entry name" value="AS_sf"/>
</dbReference>
<comment type="caution">
    <text evidence="2">The sequence shown here is derived from an EMBL/GenBank/DDBJ whole genome shotgun (WGS) entry which is preliminary data.</text>
</comment>
<dbReference type="Gene3D" id="3.90.1300.10">
    <property type="entry name" value="Amidase signature (AS) domain"/>
    <property type="match status" value="1"/>
</dbReference>
<sequence length="488" mass="51471">MKKPQLQDPLIRMTAREAVHALKTRQVSPAELIDAAEKRIAAVEPAVNALPTLCLDRGRAHAAALQHPENPPPGYLYGLPVAIKDLVPVQGVRFTSGSMAYADHIATYSDYTVQRLEARGATVIAKSNTPEFGAGAQTFNEVFGTTKNPWNTAMTPAGSSGGSAVAVATGEVWLADGSDLGGSLRIPAAFCGVVGLRPTPGRAVWGPRALPFDTLSVLGPIARNVGDCALMLDAQVGWEPRDPLSLPAPEHSYTDAVDHALAAGRLPSRLAGGCRIAWTPDLGLSPVDAEVVEICEAAVKRLEKLGATVGTDAPDFSGAEDCFQVLRAANFAASVWPRIAGKTALVKPEVIWNAEKGLKLTGEEIAAAQRKRGEITNRLIAFFETHDFLVLPTAVTPPFDHRMRYLEEIGGRKFDTYISWLVLTFAITLTGTPAISVPAGITKSGLPVGLQIVARPRGEAELLALSALLESDLGLAGGVPLDPVAGTA</sequence>
<dbReference type="InterPro" id="IPR000120">
    <property type="entry name" value="Amidase"/>
</dbReference>
<dbReference type="RefSeq" id="WP_379723402.1">
    <property type="nucleotide sequence ID" value="NZ_JBHRYJ010000001.1"/>
</dbReference>
<evidence type="ECO:0000313" key="2">
    <source>
        <dbReference type="EMBL" id="MFC3675231.1"/>
    </source>
</evidence>
<dbReference type="SUPFAM" id="SSF75304">
    <property type="entry name" value="Amidase signature (AS) enzymes"/>
    <property type="match status" value="1"/>
</dbReference>
<protein>
    <submittedName>
        <fullName evidence="2">Amidase</fullName>
    </submittedName>
</protein>